<feature type="compositionally biased region" description="Polar residues" evidence="1">
    <location>
        <begin position="51"/>
        <end position="66"/>
    </location>
</feature>
<proteinExistence type="predicted"/>
<dbReference type="Proteomes" id="UP000826656">
    <property type="component" value="Unassembled WGS sequence"/>
</dbReference>
<gene>
    <name evidence="2" type="ORF">KY290_024847</name>
</gene>
<protein>
    <submittedName>
        <fullName evidence="2">Uncharacterized protein</fullName>
    </submittedName>
</protein>
<name>A0ABQ7URT7_SOLTU</name>
<evidence type="ECO:0000313" key="2">
    <source>
        <dbReference type="EMBL" id="KAH0754577.1"/>
    </source>
</evidence>
<reference evidence="2 3" key="1">
    <citation type="journal article" date="2021" name="bioRxiv">
        <title>Chromosome-scale and haplotype-resolved genome assembly of a tetraploid potato cultivar.</title>
        <authorList>
            <person name="Sun H."/>
            <person name="Jiao W.-B."/>
            <person name="Krause K."/>
            <person name="Campoy J.A."/>
            <person name="Goel M."/>
            <person name="Folz-Donahue K."/>
            <person name="Kukat C."/>
            <person name="Huettel B."/>
            <person name="Schneeberger K."/>
        </authorList>
    </citation>
    <scope>NUCLEOTIDE SEQUENCE [LARGE SCALE GENOMIC DNA]</scope>
    <source>
        <strain evidence="2">SolTubOtavaFocal</strain>
        <tissue evidence="2">Leaves</tissue>
    </source>
</reference>
<sequence length="188" mass="20571">MAFSSFYSDPISPPISTIPPVEDYHTSTTEVIPYSIDKASLVCSPSLDLNDPQNSSPNKVVQSKMGQESEAPLSPSQPGPISSLLSELIFEGDLPEEKNSDSNILASSEELVVESLTEMRESIRAPFSKKGDRNPEASLETFAPKFDKTPGTVLPSTIIDDEEDEDNPPLCWAVKRRMVPICSKGKRK</sequence>
<accession>A0ABQ7URT7</accession>
<organism evidence="2 3">
    <name type="scientific">Solanum tuberosum</name>
    <name type="common">Potato</name>
    <dbReference type="NCBI Taxonomy" id="4113"/>
    <lineage>
        <taxon>Eukaryota</taxon>
        <taxon>Viridiplantae</taxon>
        <taxon>Streptophyta</taxon>
        <taxon>Embryophyta</taxon>
        <taxon>Tracheophyta</taxon>
        <taxon>Spermatophyta</taxon>
        <taxon>Magnoliopsida</taxon>
        <taxon>eudicotyledons</taxon>
        <taxon>Gunneridae</taxon>
        <taxon>Pentapetalae</taxon>
        <taxon>asterids</taxon>
        <taxon>lamiids</taxon>
        <taxon>Solanales</taxon>
        <taxon>Solanaceae</taxon>
        <taxon>Solanoideae</taxon>
        <taxon>Solaneae</taxon>
        <taxon>Solanum</taxon>
    </lineage>
</organism>
<keyword evidence="3" id="KW-1185">Reference proteome</keyword>
<feature type="region of interest" description="Disordered" evidence="1">
    <location>
        <begin position="1"/>
        <end position="22"/>
    </location>
</feature>
<comment type="caution">
    <text evidence="2">The sequence shown here is derived from an EMBL/GenBank/DDBJ whole genome shotgun (WGS) entry which is preliminary data.</text>
</comment>
<dbReference type="EMBL" id="JAIVGD010000018">
    <property type="protein sequence ID" value="KAH0754577.1"/>
    <property type="molecule type" value="Genomic_DNA"/>
</dbReference>
<evidence type="ECO:0000313" key="3">
    <source>
        <dbReference type="Proteomes" id="UP000826656"/>
    </source>
</evidence>
<feature type="region of interest" description="Disordered" evidence="1">
    <location>
        <begin position="145"/>
        <end position="167"/>
    </location>
</feature>
<evidence type="ECO:0000256" key="1">
    <source>
        <dbReference type="SAM" id="MobiDB-lite"/>
    </source>
</evidence>
<feature type="region of interest" description="Disordered" evidence="1">
    <location>
        <begin position="45"/>
        <end position="82"/>
    </location>
</feature>